<keyword evidence="2" id="KW-1185">Reference proteome</keyword>
<dbReference type="AlphaFoldDB" id="A0AAW9DXK0"/>
<evidence type="ECO:0000313" key="1">
    <source>
        <dbReference type="EMBL" id="MDX5932712.1"/>
    </source>
</evidence>
<organism evidence="1 2">
    <name type="scientific">Acidiphilium acidophilum</name>
    <name type="common">Thiobacillus acidophilus</name>
    <dbReference type="NCBI Taxonomy" id="76588"/>
    <lineage>
        <taxon>Bacteria</taxon>
        <taxon>Pseudomonadati</taxon>
        <taxon>Pseudomonadota</taxon>
        <taxon>Alphaproteobacteria</taxon>
        <taxon>Acetobacterales</taxon>
        <taxon>Acidocellaceae</taxon>
        <taxon>Acidiphilium</taxon>
    </lineage>
</organism>
<dbReference type="Pfam" id="PF05133">
    <property type="entry name" value="SPP1_portal"/>
    <property type="match status" value="1"/>
</dbReference>
<comment type="caution">
    <text evidence="1">The sequence shown here is derived from an EMBL/GenBank/DDBJ whole genome shotgun (WGS) entry which is preliminary data.</text>
</comment>
<name>A0AAW9DXK0_ACIAO</name>
<accession>A0AAW9DXK0</accession>
<dbReference type="InterPro" id="IPR021145">
    <property type="entry name" value="Portal_protein_SPP1_Gp6-like"/>
</dbReference>
<protein>
    <submittedName>
        <fullName evidence="1">Phage portal protein</fullName>
    </submittedName>
</protein>
<reference evidence="1 2" key="1">
    <citation type="submission" date="2023-11" db="EMBL/GenBank/DDBJ databases">
        <title>MicrobeMod: A computational toolkit for identifying prokaryotic methylation and restriction-modification with nanopore sequencing.</title>
        <authorList>
            <person name="Crits-Christoph A."/>
            <person name="Kang S.C."/>
            <person name="Lee H."/>
            <person name="Ostrov N."/>
        </authorList>
    </citation>
    <scope>NUCLEOTIDE SEQUENCE [LARGE SCALE GENOMIC DNA]</scope>
    <source>
        <strain evidence="1 2">DSMZ 700</strain>
    </source>
</reference>
<sequence length="456" mass="49915">MAPRARRLEIYRRVLDGTIYDGLPYAFGDERNGAGEYIPLRARRPSVRYGLCRIVVEDSVSLLFSAGHFPAVDCADAGVEALLGEVLRECRLNEVMIDAALRGAVGSVAVLMRVLKGRLFFSVLETQYLTPVWQVDAPDTLASVTERYKVRGSELLAQGYGEVDPAQYYWFQRVWDGAAEIWYRPQSVVEPAPLEVDNERSVRHGLGFVPIVWIRNLPGGDGIDGACTFRAAIETGIEIDYQLSQAGRGLKYASDPTLLIKEPATTDRELVKGAGNALIVSEKGDAKLLEIGGTASAAVIEYVRTLREMALESVHGNRANADRLSAAQSGRALELMNQGLIWLADNLRISYGEGGLLALLRMVLRARARFPLAVMGRAVPPVDADVRLSLRWPRWYPASADDRLKEAQAIATLVNAGQLSRETAVKSLAATHAIADVAAEIDRIENDGDQMQQDGP</sequence>
<dbReference type="EMBL" id="JAWXYB010000018">
    <property type="protein sequence ID" value="MDX5932712.1"/>
    <property type="molecule type" value="Genomic_DNA"/>
</dbReference>
<gene>
    <name evidence="1" type="ORF">SIL87_18325</name>
</gene>
<proteinExistence type="predicted"/>
<evidence type="ECO:0000313" key="2">
    <source>
        <dbReference type="Proteomes" id="UP001279553"/>
    </source>
</evidence>
<dbReference type="Proteomes" id="UP001279553">
    <property type="component" value="Unassembled WGS sequence"/>
</dbReference>